<dbReference type="Pfam" id="PF02646">
    <property type="entry name" value="RmuC"/>
    <property type="match status" value="1"/>
</dbReference>
<dbReference type="PANTHER" id="PTHR30563">
    <property type="entry name" value="DNA RECOMBINATION PROTEIN RMUC"/>
    <property type="match status" value="1"/>
</dbReference>
<protein>
    <submittedName>
        <fullName evidence="7">DNA recombination protein RmuC</fullName>
    </submittedName>
</protein>
<gene>
    <name evidence="7" type="ORF">SAMN02927937_02490</name>
</gene>
<comment type="similarity">
    <text evidence="2">Belongs to the RmuC family.</text>
</comment>
<dbReference type="GO" id="GO:0006310">
    <property type="term" value="P:DNA recombination"/>
    <property type="evidence" value="ECO:0007669"/>
    <property type="project" value="UniProtKB-KW"/>
</dbReference>
<evidence type="ECO:0000256" key="6">
    <source>
        <dbReference type="SAM" id="Phobius"/>
    </source>
</evidence>
<feature type="coiled-coil region" evidence="5">
    <location>
        <begin position="53"/>
        <end position="84"/>
    </location>
</feature>
<evidence type="ECO:0000256" key="3">
    <source>
        <dbReference type="ARBA" id="ARBA00023054"/>
    </source>
</evidence>
<keyword evidence="6" id="KW-0472">Membrane</keyword>
<proteinExistence type="inferred from homology"/>
<evidence type="ECO:0000256" key="2">
    <source>
        <dbReference type="ARBA" id="ARBA00009840"/>
    </source>
</evidence>
<sequence length="507" mass="57995">MTLSELLLIIILLLLAVNIFISLLKKTTVSAGGLTTDVTKISLDVSKIDPLIRAEFSSNREENQKNAKESRQELQASLKDFSEQQSKTINDLANNQRLQLETFSNILQTLTKNNDEKFERLIKSNEEKLAENRTELANGLKSFEEKFTRNVKDFNELQRQKFTDLAVKQEQIKSDTEIKLEKIRETVETSLKSLREDNTKKLEEMRVTVDEKLQSTLEKRFNDSFTLISERLEMVHKGLGEMQTLANSVGDIKKVMTNVKSRGILGEYQLANILEDLLTNEQYEKNVKTKPHSGAIVEFAIKMPNNNSLEKTLWLPIDSKFPKEDYESLVDAYDEGNTEKIEEFKKSFKNAIIKNAKDIKEKYVDPPNTTEYGIMFLPFESLYAEVLRTPGLFELIQKDYKITITGPTTLSALLSSLQMGFRTLAIEKRSGEVWDLLGVVKTEFGKFGTVLEKTKKKLQEATNTIDQAGIRSRAIERQLRKVQELPSAEVEQQILTELNDDPSEPEF</sequence>
<dbReference type="InterPro" id="IPR003798">
    <property type="entry name" value="DNA_recombination_RmuC"/>
</dbReference>
<evidence type="ECO:0000313" key="7">
    <source>
        <dbReference type="EMBL" id="SEH97504.1"/>
    </source>
</evidence>
<feature type="coiled-coil region" evidence="5">
    <location>
        <begin position="451"/>
        <end position="478"/>
    </location>
</feature>
<dbReference type="OrthoDB" id="370725at2"/>
<keyword evidence="6" id="KW-0812">Transmembrane</keyword>
<dbReference type="EMBL" id="FNXE01000044">
    <property type="protein sequence ID" value="SEH97504.1"/>
    <property type="molecule type" value="Genomic_DNA"/>
</dbReference>
<organism evidence="7 8">
    <name type="scientific">Paenimyroides marinum</name>
    <dbReference type="NCBI Taxonomy" id="1159016"/>
    <lineage>
        <taxon>Bacteria</taxon>
        <taxon>Pseudomonadati</taxon>
        <taxon>Bacteroidota</taxon>
        <taxon>Flavobacteriia</taxon>
        <taxon>Flavobacteriales</taxon>
        <taxon>Flavobacteriaceae</taxon>
        <taxon>Paenimyroides</taxon>
    </lineage>
</organism>
<keyword evidence="6" id="KW-1133">Transmembrane helix</keyword>
<dbReference type="STRING" id="1159016.SAMN02927937_02490"/>
<feature type="transmembrane region" description="Helical" evidence="6">
    <location>
        <begin position="6"/>
        <end position="24"/>
    </location>
</feature>
<keyword evidence="8" id="KW-1185">Reference proteome</keyword>
<reference evidence="7 8" key="1">
    <citation type="submission" date="2016-10" db="EMBL/GenBank/DDBJ databases">
        <authorList>
            <person name="de Groot N.N."/>
        </authorList>
    </citation>
    <scope>NUCLEOTIDE SEQUENCE [LARGE SCALE GENOMIC DNA]</scope>
    <source>
        <strain evidence="7 8">CGMCC 1.10825</strain>
    </source>
</reference>
<evidence type="ECO:0000256" key="4">
    <source>
        <dbReference type="ARBA" id="ARBA00023172"/>
    </source>
</evidence>
<dbReference type="AlphaFoldDB" id="A0A1H6MIT7"/>
<dbReference type="Proteomes" id="UP000199634">
    <property type="component" value="Unassembled WGS sequence"/>
</dbReference>
<dbReference type="RefSeq" id="WP_091101601.1">
    <property type="nucleotide sequence ID" value="NZ_FNXE01000044.1"/>
</dbReference>
<evidence type="ECO:0000256" key="5">
    <source>
        <dbReference type="SAM" id="Coils"/>
    </source>
</evidence>
<comment type="function">
    <text evidence="1">Involved in DNA recombination.</text>
</comment>
<accession>A0A1H6MIT7</accession>
<keyword evidence="3 5" id="KW-0175">Coiled coil</keyword>
<keyword evidence="4" id="KW-0233">DNA recombination</keyword>
<evidence type="ECO:0000313" key="8">
    <source>
        <dbReference type="Proteomes" id="UP000199634"/>
    </source>
</evidence>
<dbReference type="PANTHER" id="PTHR30563:SF0">
    <property type="entry name" value="DNA RECOMBINATION PROTEIN RMUC"/>
    <property type="match status" value="1"/>
</dbReference>
<name>A0A1H6MIT7_9FLAO</name>
<evidence type="ECO:0000256" key="1">
    <source>
        <dbReference type="ARBA" id="ARBA00003416"/>
    </source>
</evidence>